<protein>
    <submittedName>
        <fullName evidence="1">Uncharacterized protein</fullName>
    </submittedName>
</protein>
<dbReference type="Gene3D" id="3.40.1190.20">
    <property type="match status" value="1"/>
</dbReference>
<organism evidence="1 2">
    <name type="scientific">Madurella fahalii</name>
    <dbReference type="NCBI Taxonomy" id="1157608"/>
    <lineage>
        <taxon>Eukaryota</taxon>
        <taxon>Fungi</taxon>
        <taxon>Dikarya</taxon>
        <taxon>Ascomycota</taxon>
        <taxon>Pezizomycotina</taxon>
        <taxon>Sordariomycetes</taxon>
        <taxon>Sordariomycetidae</taxon>
        <taxon>Sordariales</taxon>
        <taxon>Sordariales incertae sedis</taxon>
        <taxon>Madurella</taxon>
    </lineage>
</organism>
<comment type="caution">
    <text evidence="1">The sequence shown here is derived from an EMBL/GenBank/DDBJ whole genome shotgun (WGS) entry which is preliminary data.</text>
</comment>
<dbReference type="Proteomes" id="UP001628179">
    <property type="component" value="Unassembled WGS sequence"/>
</dbReference>
<reference evidence="1 2" key="1">
    <citation type="submission" date="2024-09" db="EMBL/GenBank/DDBJ databases">
        <title>Itraconazole resistance in Madurella fahalii resulting from another homologue of gene encoding cytochrome P450 14-alpha sterol demethylase (CYP51).</title>
        <authorList>
            <person name="Yoshioka I."/>
            <person name="Fahal A.H."/>
            <person name="Kaneko S."/>
            <person name="Yaguchi T."/>
        </authorList>
    </citation>
    <scope>NUCLEOTIDE SEQUENCE [LARGE SCALE GENOMIC DNA]</scope>
    <source>
        <strain evidence="1 2">IFM 68171</strain>
    </source>
</reference>
<sequence>MGGSLDILSKFRIRVYAKELLNCVSLERNGLVVVQAGDLGCLLVSHQLRNLWLPPAHTRSIKNKDIIDGAESMFVGALAYAMATGRLVVEAAKLAMVAASFRLECPAPEKERPKESLWDWERYAWERAKAKPPSVWDLPLEQREGKEYWYGQNLAEKLEAYDKLLKM</sequence>
<dbReference type="EMBL" id="BAAFSV010000004">
    <property type="protein sequence ID" value="GAB1318011.1"/>
    <property type="molecule type" value="Genomic_DNA"/>
</dbReference>
<dbReference type="RefSeq" id="XP_070919742.1">
    <property type="nucleotide sequence ID" value="XM_071063641.1"/>
</dbReference>
<evidence type="ECO:0000313" key="1">
    <source>
        <dbReference type="EMBL" id="GAB1318011.1"/>
    </source>
</evidence>
<proteinExistence type="predicted"/>
<dbReference type="PANTHER" id="PTHR47098:SF2">
    <property type="entry name" value="PROTEIN MAK32"/>
    <property type="match status" value="1"/>
</dbReference>
<gene>
    <name evidence="1" type="ORF">MFIFM68171_08221</name>
</gene>
<dbReference type="GeneID" id="98178964"/>
<dbReference type="InterPro" id="IPR029056">
    <property type="entry name" value="Ribokinase-like"/>
</dbReference>
<dbReference type="PANTHER" id="PTHR47098">
    <property type="entry name" value="PROTEIN MAK32"/>
    <property type="match status" value="1"/>
</dbReference>
<accession>A0ABQ0GJU9</accession>
<keyword evidence="2" id="KW-1185">Reference proteome</keyword>
<name>A0ABQ0GJU9_9PEZI</name>
<dbReference type="SUPFAM" id="SSF53613">
    <property type="entry name" value="Ribokinase-like"/>
    <property type="match status" value="1"/>
</dbReference>
<evidence type="ECO:0000313" key="2">
    <source>
        <dbReference type="Proteomes" id="UP001628179"/>
    </source>
</evidence>